<comment type="caution">
    <text evidence="1">The sequence shown here is derived from an EMBL/GenBank/DDBJ whole genome shotgun (WGS) entry which is preliminary data.</text>
</comment>
<organism evidence="1 2">
    <name type="scientific">Bifidobacterium reuteri</name>
    <dbReference type="NCBI Taxonomy" id="983706"/>
    <lineage>
        <taxon>Bacteria</taxon>
        <taxon>Bacillati</taxon>
        <taxon>Actinomycetota</taxon>
        <taxon>Actinomycetes</taxon>
        <taxon>Bifidobacteriales</taxon>
        <taxon>Bifidobacteriaceae</taxon>
        <taxon>Bifidobacterium</taxon>
    </lineage>
</organism>
<reference evidence="1 2" key="1">
    <citation type="journal article" date="2019" name="Syst. Appl. Microbiol.">
        <title>Characterization of Bifidobacterium species in feaces of the Egyptian fruit bat: Description of B. vespertilionis sp. nov. and B. rousetti sp. nov.</title>
        <authorList>
            <person name="Modesto M."/>
            <person name="Satti M."/>
            <person name="Watanabe K."/>
            <person name="Puglisi E."/>
            <person name="Morelli L."/>
            <person name="Huang C.-H."/>
            <person name="Liou J.-S."/>
            <person name="Miyashita M."/>
            <person name="Tamura T."/>
            <person name="Saito S."/>
            <person name="Mori K."/>
            <person name="Huang L."/>
            <person name="Sciavilla P."/>
            <person name="Sandri C."/>
            <person name="Spiezio C."/>
            <person name="Vitali F."/>
            <person name="Cavalieri D."/>
            <person name="Perpetuini G."/>
            <person name="Tofalo R."/>
            <person name="Bonetti A."/>
            <person name="Arita M."/>
            <person name="Mattarelli P."/>
        </authorList>
    </citation>
    <scope>NUCLEOTIDE SEQUENCE [LARGE SCALE GENOMIC DNA]</scope>
    <source>
        <strain evidence="1 2">RST19</strain>
    </source>
</reference>
<proteinExistence type="predicted"/>
<dbReference type="AlphaFoldDB" id="A0A5J5EBD1"/>
<name>A0A5J5EBD1_9BIFI</name>
<accession>A0A5J5EBD1</accession>
<protein>
    <submittedName>
        <fullName evidence="1">Uncharacterized protein</fullName>
    </submittedName>
</protein>
<dbReference type="Proteomes" id="UP000326251">
    <property type="component" value="Unassembled WGS sequence"/>
</dbReference>
<gene>
    <name evidence="1" type="ORF">EMO92_01350</name>
</gene>
<evidence type="ECO:0000313" key="1">
    <source>
        <dbReference type="EMBL" id="KAA8826842.1"/>
    </source>
</evidence>
<dbReference type="EMBL" id="RZUG01000001">
    <property type="protein sequence ID" value="KAA8826842.1"/>
    <property type="molecule type" value="Genomic_DNA"/>
</dbReference>
<evidence type="ECO:0000313" key="2">
    <source>
        <dbReference type="Proteomes" id="UP000326251"/>
    </source>
</evidence>
<dbReference type="RefSeq" id="WP_150335075.1">
    <property type="nucleotide sequence ID" value="NZ_RZUG01000001.1"/>
</dbReference>
<sequence>MTAKQPQDHKTPKNQPKTAEVMGVTLTVSPAIFDDLDMVEYLYDLQTAQTGDGTGAFAIVPFLKKLCGSQYDAMKNALRDPDTGRVSIEKVSDFITQLLEQVAPNSPRS</sequence>